<sequence>MKKKHGKLLTDKNMIMFPGTVERLLATGHDYAETSNYELAVEAFSEAMQYEVLDEHSMNVYVYSLYEMRRFQEARELCELLLARGPSRYIELMELYLSICMELRDFFHVQQIIQSLLEEEVIPPESLEKFKNILSLSEKLANLSIDDTPEKTEIKPDDYEVATFFNQPLFMQLTNLQRLTEINVRPLANQLKDIIEAEEVHPMVQSIALYMLVAQQVDLQVTVKKFDESRVVNTAEMLLPDDTPLFLEVFERITERLEKEGSLLEMAHFLLARHILVTYPFEWFQYSADDIVEGYTDYVHSLFEQNQVSNNELLDFIKTLEKYSDIPEV</sequence>
<dbReference type="InterPro" id="IPR011990">
    <property type="entry name" value="TPR-like_helical_dom_sf"/>
</dbReference>
<dbReference type="Proteomes" id="UP000245938">
    <property type="component" value="Unassembled WGS sequence"/>
</dbReference>
<organism evidence="2 3">
    <name type="scientific">Kurthia sibirica</name>
    <dbReference type="NCBI Taxonomy" id="202750"/>
    <lineage>
        <taxon>Bacteria</taxon>
        <taxon>Bacillati</taxon>
        <taxon>Bacillota</taxon>
        <taxon>Bacilli</taxon>
        <taxon>Bacillales</taxon>
        <taxon>Caryophanaceae</taxon>
        <taxon>Kurthia</taxon>
    </lineage>
</organism>
<evidence type="ECO:0000313" key="2">
    <source>
        <dbReference type="EMBL" id="PWI26099.1"/>
    </source>
</evidence>
<comment type="caution">
    <text evidence="2">The sequence shown here is derived from an EMBL/GenBank/DDBJ whole genome shotgun (WGS) entry which is preliminary data.</text>
</comment>
<dbReference type="RefSeq" id="WP_109305122.1">
    <property type="nucleotide sequence ID" value="NZ_BJUF01000043.1"/>
</dbReference>
<dbReference type="SUPFAM" id="SSF116965">
    <property type="entry name" value="Hypothetical protein MPN330"/>
    <property type="match status" value="1"/>
</dbReference>
<dbReference type="InterPro" id="IPR019734">
    <property type="entry name" value="TPR_rpt"/>
</dbReference>
<accession>A0A2U3ANM5</accession>
<keyword evidence="3" id="KW-1185">Reference proteome</keyword>
<evidence type="ECO:0000313" key="3">
    <source>
        <dbReference type="Proteomes" id="UP000245938"/>
    </source>
</evidence>
<dbReference type="SUPFAM" id="SSF48452">
    <property type="entry name" value="TPR-like"/>
    <property type="match status" value="1"/>
</dbReference>
<keyword evidence="1" id="KW-0802">TPR repeat</keyword>
<dbReference type="Gene3D" id="1.25.40.10">
    <property type="entry name" value="Tetratricopeptide repeat domain"/>
    <property type="match status" value="1"/>
</dbReference>
<proteinExistence type="predicted"/>
<dbReference type="PROSITE" id="PS50005">
    <property type="entry name" value="TPR"/>
    <property type="match status" value="1"/>
</dbReference>
<dbReference type="OrthoDB" id="2364593at2"/>
<dbReference type="AlphaFoldDB" id="A0A2U3ANM5"/>
<evidence type="ECO:0000256" key="1">
    <source>
        <dbReference type="PROSITE-ProRule" id="PRU00339"/>
    </source>
</evidence>
<protein>
    <submittedName>
        <fullName evidence="2">Uncharacterized protein</fullName>
    </submittedName>
</protein>
<name>A0A2U3ANM5_9BACL</name>
<reference evidence="2 3" key="1">
    <citation type="submission" date="2018-05" db="EMBL/GenBank/DDBJ databases">
        <title>Kurthia sibirica genome sequence.</title>
        <authorList>
            <person name="Maclea K.S."/>
            <person name="Goen A.E."/>
        </authorList>
    </citation>
    <scope>NUCLEOTIDE SEQUENCE [LARGE SCALE GENOMIC DNA]</scope>
    <source>
        <strain evidence="2 3">ATCC 49154</strain>
    </source>
</reference>
<feature type="repeat" description="TPR" evidence="1">
    <location>
        <begin position="21"/>
        <end position="54"/>
    </location>
</feature>
<gene>
    <name evidence="2" type="ORF">DEX24_04010</name>
</gene>
<dbReference type="EMBL" id="QFVR01000004">
    <property type="protein sequence ID" value="PWI26099.1"/>
    <property type="molecule type" value="Genomic_DNA"/>
</dbReference>